<gene>
    <name evidence="1" type="ORF">F7725_007144</name>
</gene>
<protein>
    <submittedName>
        <fullName evidence="1">Uncharacterized protein</fullName>
    </submittedName>
</protein>
<comment type="caution">
    <text evidence="1">The sequence shown here is derived from an EMBL/GenBank/DDBJ whole genome shotgun (WGS) entry which is preliminary data.</text>
</comment>
<dbReference type="EMBL" id="JAAKFY010000020">
    <property type="protein sequence ID" value="KAF3841282.1"/>
    <property type="molecule type" value="Genomic_DNA"/>
</dbReference>
<reference evidence="1 2" key="1">
    <citation type="submission" date="2020-03" db="EMBL/GenBank/DDBJ databases">
        <title>Dissostichus mawsoni Genome sequencing and assembly.</title>
        <authorList>
            <person name="Park H."/>
        </authorList>
    </citation>
    <scope>NUCLEOTIDE SEQUENCE [LARGE SCALE GENOMIC DNA]</scope>
    <source>
        <strain evidence="1">DM0001</strain>
        <tissue evidence="1">Muscle</tissue>
    </source>
</reference>
<organism evidence="1 2">
    <name type="scientific">Dissostichus mawsoni</name>
    <name type="common">Antarctic cod</name>
    <dbReference type="NCBI Taxonomy" id="36200"/>
    <lineage>
        <taxon>Eukaryota</taxon>
        <taxon>Metazoa</taxon>
        <taxon>Chordata</taxon>
        <taxon>Craniata</taxon>
        <taxon>Vertebrata</taxon>
        <taxon>Euteleostomi</taxon>
        <taxon>Actinopterygii</taxon>
        <taxon>Neopterygii</taxon>
        <taxon>Teleostei</taxon>
        <taxon>Neoteleostei</taxon>
        <taxon>Acanthomorphata</taxon>
        <taxon>Eupercaria</taxon>
        <taxon>Perciformes</taxon>
        <taxon>Notothenioidei</taxon>
        <taxon>Nototheniidae</taxon>
        <taxon>Dissostichus</taxon>
    </lineage>
</organism>
<evidence type="ECO:0000313" key="1">
    <source>
        <dbReference type="EMBL" id="KAF3841282.1"/>
    </source>
</evidence>
<dbReference type="AlphaFoldDB" id="A0A7J5XW05"/>
<evidence type="ECO:0000313" key="2">
    <source>
        <dbReference type="Proteomes" id="UP000518266"/>
    </source>
</evidence>
<sequence>MALLRWTWRCEMRGPISSHEANSSPHRALLWFKDWLAPGLMGIGMNNLSRIKVEENGILVSEPSMDLIRGASTVSTPSGDREEFTFSTSSGEKWLTSRHTFQLSWLCLISDMPLLCWRDMARA</sequence>
<name>A0A7J5XW05_DISMA</name>
<accession>A0A7J5XW05</accession>
<proteinExistence type="predicted"/>
<keyword evidence="2" id="KW-1185">Reference proteome</keyword>
<dbReference type="Proteomes" id="UP000518266">
    <property type="component" value="Unassembled WGS sequence"/>
</dbReference>